<feature type="region of interest" description="Disordered" evidence="1">
    <location>
        <begin position="207"/>
        <end position="227"/>
    </location>
</feature>
<dbReference type="AlphaFoldDB" id="U6RFX8"/>
<dbReference type="Pfam" id="PF08800">
    <property type="entry name" value="BT4734-like_N"/>
    <property type="match status" value="1"/>
</dbReference>
<evidence type="ECO:0000259" key="2">
    <source>
        <dbReference type="Pfam" id="PF08800"/>
    </source>
</evidence>
<protein>
    <recommendedName>
        <fullName evidence="2">BT4734-like N-terminal domain-containing protein</fullName>
    </recommendedName>
</protein>
<comment type="caution">
    <text evidence="3">The sequence shown here is derived from an EMBL/GenBank/DDBJ whole genome shotgun (WGS) entry which is preliminary data.</text>
</comment>
<dbReference type="STRING" id="1121098.HMPREF1534_01760"/>
<dbReference type="EMBL" id="AQHY01000022">
    <property type="protein sequence ID" value="EOA54947.1"/>
    <property type="molecule type" value="Genomic_DNA"/>
</dbReference>
<dbReference type="OrthoDB" id="1522635at2"/>
<evidence type="ECO:0000313" key="4">
    <source>
        <dbReference type="Proteomes" id="UP000017831"/>
    </source>
</evidence>
<sequence>MDFNDLCSFYFNVREQRCIEMSLEEFVNYICNGRWKSTVEMYHRLMAEGDKSKAKELKNKLPGLVVAGYCEGSHALKNRRTWSGNAMFDVDHTQGRTQEFLQKLKAVPWVGAGWRSVSYDGLKVVVRIEAATVEEYVQAYAVVAWHIGRVIDFPCDMSCKNPTRPCYASYDEEAFCKPAFELFPWREFLKEHPDKAAQIMEELKVEPAAPDSTTGTASESASEPVSEPPSGILRTFFNDFLAHNAFIPGAKNDFLLKLGRIARYKGLSDSELRQLEALAVERLSDAGCPPEDIIPKMDAGYRYVDKTKLSDYQRNNVNGWDHKDQGPSLCFPGPVGEAEKAENEKLEADKLHKNAPRFPKSVYDALPDLLVRGLEAARSSREKDRLLLGMLANLSACLPGVWMNYADMCYTPHFYAMSLAGAGRGKGIVTLGSILPDAVQRYLEDKNKTVQSEYDKKQLAWALEERLAIQEKRVPDIDKRPEPPVKRMLKISPNISKSQLIIALEEAGAQGVVINASELDMLTNAMKQDCGKHDDVLRAAFHHEEASSYYKTDKRMVVAHVPHLALCLTGTPSQLHRFISSLENGMYSRMAFYIGEGRWKWISAAPVEGSTDHVKLFRKLSEEVLRMFVFLSGSPTEVCFTPGQWEEHTQRFSNVLQEVVSEDDDSHGAIVFRHGLIAARIAMVLTALRKCEPMWNVQQCRCTDEDFHTAMDMVKVLLEHSLLLSTTVSAVESGKEPKPMKKFYRIRSVLAKLPESFTYTQLKEGAVEHGIPSSSLKRYLVRLLEMQIIEKEDGMYHKLCKSWSGNS</sequence>
<dbReference type="eggNOG" id="COG0358">
    <property type="taxonomic scope" value="Bacteria"/>
</dbReference>
<dbReference type="Pfam" id="PF13148">
    <property type="entry name" value="DUF3987"/>
    <property type="match status" value="1"/>
</dbReference>
<evidence type="ECO:0000313" key="3">
    <source>
        <dbReference type="EMBL" id="EOA54947.1"/>
    </source>
</evidence>
<name>U6RFX8_9BACT</name>
<dbReference type="InterPro" id="IPR025048">
    <property type="entry name" value="DUF3987"/>
</dbReference>
<dbReference type="HOGENOM" id="CLU_019555_0_0_10"/>
<accession>U6RFX8</accession>
<feature type="compositionally biased region" description="Low complexity" evidence="1">
    <location>
        <begin position="212"/>
        <end position="227"/>
    </location>
</feature>
<dbReference type="GeneID" id="60062270"/>
<dbReference type="PATRIC" id="fig|1121098.3.peg.1785"/>
<dbReference type="Proteomes" id="UP000017831">
    <property type="component" value="Unassembled WGS sequence"/>
</dbReference>
<evidence type="ECO:0000256" key="1">
    <source>
        <dbReference type="SAM" id="MobiDB-lite"/>
    </source>
</evidence>
<gene>
    <name evidence="3" type="ORF">HMPREF1534_01760</name>
</gene>
<keyword evidence="4" id="KW-1185">Reference proteome</keyword>
<dbReference type="RefSeq" id="WP_005939728.1">
    <property type="nucleotide sequence ID" value="NZ_KB890353.1"/>
</dbReference>
<feature type="domain" description="BT4734-like N-terminal" evidence="2">
    <location>
        <begin position="57"/>
        <end position="175"/>
    </location>
</feature>
<dbReference type="InterPro" id="IPR014907">
    <property type="entry name" value="BT4734-like_N"/>
</dbReference>
<proteinExistence type="predicted"/>
<reference evidence="3 4" key="1">
    <citation type="submission" date="2013-04" db="EMBL/GenBank/DDBJ databases">
        <title>The Genome Sequence of Bacteroides massiliensis DSM 17679.</title>
        <authorList>
            <consortium name="The Broad Institute Genomics Platform"/>
            <person name="Earl A."/>
            <person name="Ward D."/>
            <person name="Feldgarden M."/>
            <person name="Gevers D."/>
            <person name="Martens E."/>
            <person name="Fenner L."/>
            <person name="Roux V."/>
            <person name="Mallet M.N."/>
            <person name="Raoult D."/>
            <person name="Walker B."/>
            <person name="Young S."/>
            <person name="Zeng Q."/>
            <person name="Gargeya S."/>
            <person name="Fitzgerald M."/>
            <person name="Haas B."/>
            <person name="Abouelleil A."/>
            <person name="Allen A.W."/>
            <person name="Alvarado L."/>
            <person name="Arachchi H.M."/>
            <person name="Berlin A.M."/>
            <person name="Chapman S.B."/>
            <person name="Gainer-Dewar J."/>
            <person name="Goldberg J."/>
            <person name="Griggs A."/>
            <person name="Gujja S."/>
            <person name="Hansen M."/>
            <person name="Howarth C."/>
            <person name="Imamovic A."/>
            <person name="Ireland A."/>
            <person name="Larimer J."/>
            <person name="McCowan C."/>
            <person name="Murphy C."/>
            <person name="Pearson M."/>
            <person name="Poon T.W."/>
            <person name="Priest M."/>
            <person name="Roberts A."/>
            <person name="Saif S."/>
            <person name="Shea T."/>
            <person name="Sisk P."/>
            <person name="Sykes S."/>
            <person name="Wortman J."/>
            <person name="Nusbaum C."/>
            <person name="Birren B."/>
        </authorList>
    </citation>
    <scope>NUCLEOTIDE SEQUENCE [LARGE SCALE GENOMIC DNA]</scope>
    <source>
        <strain evidence="4">B84634 / Timone 84634 / DSM 17679 / JCM 13223</strain>
    </source>
</reference>
<organism evidence="3 4">
    <name type="scientific">Phocaeicola massiliensis B84634 = Timone 84634 = DSM 17679 = JCM 13223</name>
    <dbReference type="NCBI Taxonomy" id="1121098"/>
    <lineage>
        <taxon>Bacteria</taxon>
        <taxon>Pseudomonadati</taxon>
        <taxon>Bacteroidota</taxon>
        <taxon>Bacteroidia</taxon>
        <taxon>Bacteroidales</taxon>
        <taxon>Bacteroidaceae</taxon>
        <taxon>Phocaeicola</taxon>
    </lineage>
</organism>